<accession>A0A410G0U9</accession>
<dbReference type="EMBL" id="CP034951">
    <property type="protein sequence ID" value="QAA80871.1"/>
    <property type="molecule type" value="Genomic_DNA"/>
</dbReference>
<dbReference type="PANTHER" id="PTHR38733">
    <property type="entry name" value="PROTEIN MCRC"/>
    <property type="match status" value="1"/>
</dbReference>
<evidence type="ECO:0000313" key="1">
    <source>
        <dbReference type="EMBL" id="QAA80871.1"/>
    </source>
</evidence>
<keyword evidence="2" id="KW-1185">Reference proteome</keyword>
<keyword evidence="1" id="KW-0255">Endonuclease</keyword>
<dbReference type="Pfam" id="PF10117">
    <property type="entry name" value="McrBC"/>
    <property type="match status" value="1"/>
</dbReference>
<evidence type="ECO:0000313" key="2">
    <source>
        <dbReference type="Proteomes" id="UP000285517"/>
    </source>
</evidence>
<dbReference type="PANTHER" id="PTHR38733:SF1">
    <property type="entry name" value="TYPE IV METHYL-DIRECTED RESTRICTION ENZYME ECOKMCRBC"/>
    <property type="match status" value="1"/>
</dbReference>
<dbReference type="Proteomes" id="UP000285517">
    <property type="component" value="Chromosome"/>
</dbReference>
<proteinExistence type="predicted"/>
<keyword evidence="1" id="KW-0378">Hydrolase</keyword>
<keyword evidence="1" id="KW-0540">Nuclease</keyword>
<gene>
    <name evidence="1" type="ORF">EI546_03615</name>
</gene>
<dbReference type="REBASE" id="295255">
    <property type="entry name" value="AspM31McrBCP"/>
</dbReference>
<organism evidence="1 2">
    <name type="scientific">Aequorivita ciconiae</name>
    <dbReference type="NCBI Taxonomy" id="2494375"/>
    <lineage>
        <taxon>Bacteria</taxon>
        <taxon>Pseudomonadati</taxon>
        <taxon>Bacteroidota</taxon>
        <taxon>Flavobacteriia</taxon>
        <taxon>Flavobacteriales</taxon>
        <taxon>Flavobacteriaceae</taxon>
        <taxon>Aequorivita</taxon>
    </lineage>
</organism>
<dbReference type="GO" id="GO:0004519">
    <property type="term" value="F:endonuclease activity"/>
    <property type="evidence" value="ECO:0007669"/>
    <property type="project" value="UniProtKB-KW"/>
</dbReference>
<name>A0A410G0U9_9FLAO</name>
<dbReference type="InterPro" id="IPR019292">
    <property type="entry name" value="McrC"/>
</dbReference>
<dbReference type="KEGG" id="aev:EI546_03615"/>
<sequence>MRAPIRVFEYEKLMADSDFFPSQKVGKRVIDKLWAYNDANRNVYFQAIRNGVKFNSYVGVIQIGSTVIEILPKTNRTQRIDKDDVLREQWQKVLLSMLKYCKKIKISAASEASLSKRYNSLLDLYFEKYIEEVNQLIHKGLIKKYIPVSKNIQTFKGQIQFAQNIQRNVVHKERVFTRHQVYSKEHELNQILLKGLKVLKLISTNPYLQDKINRTLLSFPEIEEIEIHKTHFDKIVINRKNQPYQEALQIAKMIILNYSPDIKGGDENMLALLFDMNKLWEEYVYRMLVRASEAPTKIHFQNQQDFWNSKRIKPDIVIKDLDGKDYVIDTKWKMIDPKFPCDNDLKQMYVYNMYWNVDLSMLLYPFCGHTDSIKGKYHKGTIKRKMENEEEDINTNCKVASIEVVDSKNSLNLYIGKEILGLLRASIDIK</sequence>
<dbReference type="OrthoDB" id="307209at2"/>
<protein>
    <submittedName>
        <fullName evidence="1">Restriction endonuclease</fullName>
    </submittedName>
</protein>
<reference evidence="1 2" key="1">
    <citation type="submission" date="2019-01" db="EMBL/GenBank/DDBJ databases">
        <title>Complete genome sequencing of Aequorivita sp. H23M31.</title>
        <authorList>
            <person name="Bae J.-W."/>
        </authorList>
    </citation>
    <scope>NUCLEOTIDE SEQUENCE [LARGE SCALE GENOMIC DNA]</scope>
    <source>
        <strain evidence="1 2">H23M31</strain>
    </source>
</reference>
<dbReference type="AlphaFoldDB" id="A0A410G0U9"/>
<dbReference type="RefSeq" id="WP_128249264.1">
    <property type="nucleotide sequence ID" value="NZ_CP034951.1"/>
</dbReference>